<dbReference type="Pfam" id="PF01522">
    <property type="entry name" value="Polysacc_deac_1"/>
    <property type="match status" value="2"/>
</dbReference>
<evidence type="ECO:0000259" key="8">
    <source>
        <dbReference type="PROSITE" id="PS51677"/>
    </source>
</evidence>
<dbReference type="SUPFAM" id="SSF53756">
    <property type="entry name" value="UDP-Glycosyltransferase/glycogen phosphorylase"/>
    <property type="match status" value="1"/>
</dbReference>
<evidence type="ECO:0000256" key="2">
    <source>
        <dbReference type="ARBA" id="ARBA00004613"/>
    </source>
</evidence>
<gene>
    <name evidence="9" type="ORF">JHL17_25235</name>
</gene>
<evidence type="ECO:0000256" key="1">
    <source>
        <dbReference type="ARBA" id="ARBA00003236"/>
    </source>
</evidence>
<dbReference type="InterPro" id="IPR011330">
    <property type="entry name" value="Glyco_hydro/deAcase_b/a-brl"/>
</dbReference>
<dbReference type="Gene3D" id="3.40.50.2000">
    <property type="entry name" value="Glycogen Phosphorylase B"/>
    <property type="match status" value="2"/>
</dbReference>
<evidence type="ECO:0000313" key="9">
    <source>
        <dbReference type="EMBL" id="MBK1840713.1"/>
    </source>
</evidence>
<dbReference type="Gene3D" id="3.40.50.150">
    <property type="entry name" value="Vaccinia Virus protein VP39"/>
    <property type="match status" value="1"/>
</dbReference>
<protein>
    <recommendedName>
        <fullName evidence="4">Chitooligosaccharide deacetylase</fullName>
    </recommendedName>
    <alternativeName>
        <fullName evidence="6">Nodulation protein B</fullName>
    </alternativeName>
</protein>
<feature type="region of interest" description="Disordered" evidence="7">
    <location>
        <begin position="434"/>
        <end position="456"/>
    </location>
</feature>
<dbReference type="Gene3D" id="3.20.20.370">
    <property type="entry name" value="Glycoside hydrolase/deacetylase"/>
    <property type="match status" value="1"/>
</dbReference>
<dbReference type="EMBL" id="JAENHM010000069">
    <property type="protein sequence ID" value="MBK1840713.1"/>
    <property type="molecule type" value="Genomic_DNA"/>
</dbReference>
<dbReference type="PANTHER" id="PTHR34216:SF3">
    <property type="entry name" value="POLY-BETA-1,6-N-ACETYL-D-GLUCOSAMINE N-DEACETYLASE"/>
    <property type="match status" value="1"/>
</dbReference>
<keyword evidence="5" id="KW-0732">Signal</keyword>
<dbReference type="Pfam" id="PF13439">
    <property type="entry name" value="Glyco_transf_4"/>
    <property type="match status" value="1"/>
</dbReference>
<evidence type="ECO:0000313" key="10">
    <source>
        <dbReference type="Proteomes" id="UP000652760"/>
    </source>
</evidence>
<dbReference type="Proteomes" id="UP000652760">
    <property type="component" value="Unassembled WGS sequence"/>
</dbReference>
<organism evidence="9 10">
    <name type="scientific">Azospirillum endophyticum</name>
    <dbReference type="NCBI Taxonomy" id="2800326"/>
    <lineage>
        <taxon>Bacteria</taxon>
        <taxon>Pseudomonadati</taxon>
        <taxon>Pseudomonadota</taxon>
        <taxon>Alphaproteobacteria</taxon>
        <taxon>Rhodospirillales</taxon>
        <taxon>Azospirillaceae</taxon>
        <taxon>Azospirillum</taxon>
    </lineage>
</organism>
<sequence length="1023" mass="112529">MRILSVSTLDQAGGAEKIARDLSHGYRAHGYESWLAVGWKRDPDSGALAIPMDHGYQAKNPLAIPRRSDSEIAADLERGREVFDFPGTWDLLDLPPTPPDILHCHNLHRWYFDLRALPWLGRTLPTVLTLHDAWLLSGNCAHSLDCERWQTGCGACPDLSLYPGQKRDDTAGNWLRKRAIFQQSRLYVATPCRWLMDKVENGILAEGMIEGRVIPQGVDLSVYRPGDRVQARRAVGLPDDAVVLLFAANGIRANPWKDYAGLRLTLQKLSVRLPGRRLLLIGLGESGPPEAIGEAQVIFLPFQSDPQMVATLYRAADVYVHMARAETYPNVVMEALACGLPVMASAVGGIPEQIVSAFDWSGGSASQDACGGLAAAGDADAMAERLALLLQTPELWQRLSENAVRRSVAHFDFRRVVRDYLDWFTELRERFPADIRPPTPRRAHDTAASPLSTPASVPAPASQWLSTLATALAAGHPVSRTFGLDRGSPVDRRYIEHFLTTHAGDIRGRVLEIGDATYTRRYGGNRVGHSDVLHAEPGNPAATIIGSLTDPATVPKCAFDCIILTQTLHCILDMRTALQTARDALAPGGALLFTVPNITPISRYDMDRWGDFWRFTSKAVMETVRSMFPEDELEVTRYGNAAAATAFLNGIAAEELPDDLLWASDPDYEVTIAARLRRRSSARQVRRVGTGVPPVILMYHRVADLALDPQLLSTTPGNFDQQIAALSSLGTPMPLAEFTSRLAAGKPVDSALVVTFDDGYADNLLAAKPVLQAHGVPATMFVTAGMVDGDREFWWDELERLLLVTENLPPTITLRTGKGDQVFSLGDSAHYGADARHQHADWSVEQTNFPTLRHMLYRYLQQAVHNLGEDQRRQSVLDAVAAWAGLNRIGRTSYRPLRAEEVVALASGVTTVGAHTMTHPMLALLSEDAQRQEILGSRCFLQELTGSTIDFFAYPYGSAPSFSPQTIAIVKEALFAAAFSTLQAPVRAGDDLFTLPRMTVRNWTAEELERRLTDFRHPRSGAD</sequence>
<proteinExistence type="inferred from homology"/>
<reference evidence="10" key="1">
    <citation type="submission" date="2021-01" db="EMBL/GenBank/DDBJ databases">
        <title>Genome public.</title>
        <authorList>
            <person name="Liu C."/>
            <person name="Sun Q."/>
        </authorList>
    </citation>
    <scope>NUCLEOTIDE SEQUENCE [LARGE SCALE GENOMIC DNA]</scope>
    <source>
        <strain evidence="10">YIM B02556</strain>
    </source>
</reference>
<dbReference type="InterPro" id="IPR002509">
    <property type="entry name" value="NODB_dom"/>
</dbReference>
<accession>A0ABS1FBA8</accession>
<dbReference type="SUPFAM" id="SSF88713">
    <property type="entry name" value="Glycoside hydrolase/deacetylase"/>
    <property type="match status" value="1"/>
</dbReference>
<dbReference type="PROSITE" id="PS51677">
    <property type="entry name" value="NODB"/>
    <property type="match status" value="1"/>
</dbReference>
<comment type="similarity">
    <text evidence="3">Belongs to the polysaccharide deacetylase family.</text>
</comment>
<evidence type="ECO:0000256" key="3">
    <source>
        <dbReference type="ARBA" id="ARBA00010973"/>
    </source>
</evidence>
<keyword evidence="10" id="KW-1185">Reference proteome</keyword>
<evidence type="ECO:0000256" key="4">
    <source>
        <dbReference type="ARBA" id="ARBA00020071"/>
    </source>
</evidence>
<dbReference type="InterPro" id="IPR001296">
    <property type="entry name" value="Glyco_trans_1"/>
</dbReference>
<dbReference type="Pfam" id="PF13489">
    <property type="entry name" value="Methyltransf_23"/>
    <property type="match status" value="1"/>
</dbReference>
<feature type="domain" description="NodB homology" evidence="8">
    <location>
        <begin position="750"/>
        <end position="1023"/>
    </location>
</feature>
<dbReference type="InterPro" id="IPR029063">
    <property type="entry name" value="SAM-dependent_MTases_sf"/>
</dbReference>
<dbReference type="Pfam" id="PF00534">
    <property type="entry name" value="Glycos_transf_1"/>
    <property type="match status" value="1"/>
</dbReference>
<dbReference type="SUPFAM" id="SSF53335">
    <property type="entry name" value="S-adenosyl-L-methionine-dependent methyltransferases"/>
    <property type="match status" value="1"/>
</dbReference>
<comment type="caution">
    <text evidence="9">The sequence shown here is derived from an EMBL/GenBank/DDBJ whole genome shotgun (WGS) entry which is preliminary data.</text>
</comment>
<dbReference type="InterPro" id="IPR028098">
    <property type="entry name" value="Glyco_trans_4-like_N"/>
</dbReference>
<evidence type="ECO:0000256" key="5">
    <source>
        <dbReference type="ARBA" id="ARBA00022729"/>
    </source>
</evidence>
<dbReference type="InterPro" id="IPR051398">
    <property type="entry name" value="Polysacch_Deacetylase"/>
</dbReference>
<evidence type="ECO:0000256" key="6">
    <source>
        <dbReference type="ARBA" id="ARBA00032976"/>
    </source>
</evidence>
<evidence type="ECO:0000256" key="7">
    <source>
        <dbReference type="SAM" id="MobiDB-lite"/>
    </source>
</evidence>
<comment type="function">
    <text evidence="1">Is involved in generating a small heat-stable compound (Nod), an acylated oligomer of N-acetylglucosamine, that stimulates mitosis in various plant protoplasts.</text>
</comment>
<dbReference type="CDD" id="cd10918">
    <property type="entry name" value="CE4_NodB_like_5s_6s"/>
    <property type="match status" value="1"/>
</dbReference>
<comment type="subcellular location">
    <subcellularLocation>
        <location evidence="2">Secreted</location>
    </subcellularLocation>
</comment>
<name>A0ABS1FBA8_9PROT</name>
<dbReference type="RefSeq" id="WP_200197445.1">
    <property type="nucleotide sequence ID" value="NZ_JAENHM010000069.1"/>
</dbReference>
<dbReference type="PANTHER" id="PTHR34216">
    <property type="match status" value="1"/>
</dbReference>